<name>A0A382NUC7_9ZZZZ</name>
<dbReference type="SUPFAM" id="SSF51658">
    <property type="entry name" value="Xylose isomerase-like"/>
    <property type="match status" value="1"/>
</dbReference>
<dbReference type="InterPro" id="IPR036237">
    <property type="entry name" value="Xyl_isomerase-like_sf"/>
</dbReference>
<dbReference type="Pfam" id="PF01261">
    <property type="entry name" value="AP_endonuc_2"/>
    <property type="match status" value="1"/>
</dbReference>
<feature type="domain" description="Xylose isomerase-like TIM barrel" evidence="1">
    <location>
        <begin position="26"/>
        <end position="269"/>
    </location>
</feature>
<organism evidence="2">
    <name type="scientific">marine metagenome</name>
    <dbReference type="NCBI Taxonomy" id="408172"/>
    <lineage>
        <taxon>unclassified sequences</taxon>
        <taxon>metagenomes</taxon>
        <taxon>ecological metagenomes</taxon>
    </lineage>
</organism>
<dbReference type="InterPro" id="IPR013022">
    <property type="entry name" value="Xyl_isomerase-like_TIM-brl"/>
</dbReference>
<dbReference type="Gene3D" id="3.20.20.150">
    <property type="entry name" value="Divalent-metal-dependent TIM barrel enzymes"/>
    <property type="match status" value="1"/>
</dbReference>
<dbReference type="EMBL" id="UINC01102786">
    <property type="protein sequence ID" value="SVC64676.1"/>
    <property type="molecule type" value="Genomic_DNA"/>
</dbReference>
<gene>
    <name evidence="2" type="ORF">METZ01_LOCUS317530</name>
</gene>
<accession>A0A382NUC7</accession>
<proteinExistence type="predicted"/>
<dbReference type="InterPro" id="IPR050312">
    <property type="entry name" value="IolE/XylAMocC-like"/>
</dbReference>
<sequence length="281" mass="30588">MSLSVRVAESFRDKRVATMELEELAALAAECGYAAVCLRASQVGVDSTKERIRSCAGILDQYPLAASMATGDFAIPENSEEGPAALRNITPYLDLAESLDCELLRIAMKTADDLEHAGRAADEAEERGIRLAHQCHTQSLFETVDETLEVLRGIGRKNFGLIYEPANLELCGQEVAGATIEALAPWIFNVYVQNQHLHPAAADHLTTWCRGDVRFDQIPLWDPKGLDFETIVADLAEVGYDSYVTVHQASAGLGGGAEAARRSAEFLRTMGPFEQRSTTDG</sequence>
<dbReference type="PANTHER" id="PTHR12110">
    <property type="entry name" value="HYDROXYPYRUVATE ISOMERASE"/>
    <property type="match status" value="1"/>
</dbReference>
<reference evidence="2" key="1">
    <citation type="submission" date="2018-05" db="EMBL/GenBank/DDBJ databases">
        <authorList>
            <person name="Lanie J.A."/>
            <person name="Ng W.-L."/>
            <person name="Kazmierczak K.M."/>
            <person name="Andrzejewski T.M."/>
            <person name="Davidsen T.M."/>
            <person name="Wayne K.J."/>
            <person name="Tettelin H."/>
            <person name="Glass J.I."/>
            <person name="Rusch D."/>
            <person name="Podicherti R."/>
            <person name="Tsui H.-C.T."/>
            <person name="Winkler M.E."/>
        </authorList>
    </citation>
    <scope>NUCLEOTIDE SEQUENCE</scope>
</reference>
<evidence type="ECO:0000259" key="1">
    <source>
        <dbReference type="Pfam" id="PF01261"/>
    </source>
</evidence>
<evidence type="ECO:0000313" key="2">
    <source>
        <dbReference type="EMBL" id="SVC64676.1"/>
    </source>
</evidence>
<protein>
    <recommendedName>
        <fullName evidence="1">Xylose isomerase-like TIM barrel domain-containing protein</fullName>
    </recommendedName>
</protein>
<dbReference type="AlphaFoldDB" id="A0A382NUC7"/>